<dbReference type="GO" id="GO:0003676">
    <property type="term" value="F:nucleic acid binding"/>
    <property type="evidence" value="ECO:0007669"/>
    <property type="project" value="InterPro"/>
</dbReference>
<dbReference type="GO" id="GO:0008270">
    <property type="term" value="F:zinc ion binding"/>
    <property type="evidence" value="ECO:0007669"/>
    <property type="project" value="UniProtKB-KW"/>
</dbReference>
<dbReference type="EMBL" id="CAVLGL010000092">
    <property type="protein sequence ID" value="CAK1595328.1"/>
    <property type="molecule type" value="Genomic_DNA"/>
</dbReference>
<comment type="caution">
    <text evidence="3">The sequence shown here is derived from an EMBL/GenBank/DDBJ whole genome shotgun (WGS) entry which is preliminary data.</text>
</comment>
<dbReference type="Gene3D" id="4.10.60.10">
    <property type="entry name" value="Zinc finger, CCHC-type"/>
    <property type="match status" value="1"/>
</dbReference>
<evidence type="ECO:0000313" key="4">
    <source>
        <dbReference type="Proteomes" id="UP001314205"/>
    </source>
</evidence>
<dbReference type="InterPro" id="IPR036875">
    <property type="entry name" value="Znf_CCHC_sf"/>
</dbReference>
<evidence type="ECO:0000256" key="1">
    <source>
        <dbReference type="PROSITE-ProRule" id="PRU00047"/>
    </source>
</evidence>
<sequence>MADRKRNEEIRNMAGLKDDLITKIDKGVLRWFGHVERMSEDRMVKKIYSTKVNIKRCRGRPRLTFGDHVSKLLEEGRVKSTRIPRRACMKKIMNLKEAKESFQPECQNHSHPASINPTHCHAVTPTSSEPIKTIPTPELQQWMTSIDLCLNEVCSIATEGKLNSDQKMRISSLCRKVGQSTSQLVLQYMSLKMDATKAQTSIVSLQNQLDLSQKLQELKNSIEESSKPDSGTSFADMVKKGGQTLIRPNNLSTLAIYPRDKSKSSDDTKCLLQKIISPEELKLHVRGMRKVKNGGVIISAETKGDIDKLKNSEKLVSSGLTMEEPTKRRPRIAIVGVPLALTDKEVFECIFEQNIADKFPKATRDSFLATVKLSHKSGKKNLPTCNYIIEVPPSIRKALINQGRIYINWTSCPVRDFTIVTRCFNCQQFGHSAKFCRESCPTCNYCGELGHSFKECNNKAHAPVCATCKRFKRKCDHKTGDESCPARKFAEEKYINSIDYEGA</sequence>
<keyword evidence="1" id="KW-0479">Metal-binding</keyword>
<reference evidence="3 4" key="1">
    <citation type="submission" date="2023-11" db="EMBL/GenBank/DDBJ databases">
        <authorList>
            <person name="Hedman E."/>
            <person name="Englund M."/>
            <person name="Stromberg M."/>
            <person name="Nyberg Akerstrom W."/>
            <person name="Nylinder S."/>
            <person name="Jareborg N."/>
            <person name="Kallberg Y."/>
            <person name="Kronander E."/>
        </authorList>
    </citation>
    <scope>NUCLEOTIDE SEQUENCE [LARGE SCALE GENOMIC DNA]</scope>
</reference>
<dbReference type="InterPro" id="IPR001878">
    <property type="entry name" value="Znf_CCHC"/>
</dbReference>
<keyword evidence="1" id="KW-0863">Zinc-finger</keyword>
<evidence type="ECO:0000313" key="3">
    <source>
        <dbReference type="EMBL" id="CAK1595328.1"/>
    </source>
</evidence>
<evidence type="ECO:0000259" key="2">
    <source>
        <dbReference type="PROSITE" id="PS50158"/>
    </source>
</evidence>
<organism evidence="3 4">
    <name type="scientific">Parnassius mnemosyne</name>
    <name type="common">clouded apollo</name>
    <dbReference type="NCBI Taxonomy" id="213953"/>
    <lineage>
        <taxon>Eukaryota</taxon>
        <taxon>Metazoa</taxon>
        <taxon>Ecdysozoa</taxon>
        <taxon>Arthropoda</taxon>
        <taxon>Hexapoda</taxon>
        <taxon>Insecta</taxon>
        <taxon>Pterygota</taxon>
        <taxon>Neoptera</taxon>
        <taxon>Endopterygota</taxon>
        <taxon>Lepidoptera</taxon>
        <taxon>Glossata</taxon>
        <taxon>Ditrysia</taxon>
        <taxon>Papilionoidea</taxon>
        <taxon>Papilionidae</taxon>
        <taxon>Parnassiinae</taxon>
        <taxon>Parnassini</taxon>
        <taxon>Parnassius</taxon>
        <taxon>Driopa</taxon>
    </lineage>
</organism>
<dbReference type="PROSITE" id="PS50158">
    <property type="entry name" value="ZF_CCHC"/>
    <property type="match status" value="1"/>
</dbReference>
<dbReference type="AlphaFoldDB" id="A0AAV1LIV8"/>
<keyword evidence="4" id="KW-1185">Reference proteome</keyword>
<keyword evidence="1" id="KW-0862">Zinc</keyword>
<dbReference type="SMART" id="SM00343">
    <property type="entry name" value="ZnF_C2HC"/>
    <property type="match status" value="2"/>
</dbReference>
<protein>
    <recommendedName>
        <fullName evidence="2">CCHC-type domain-containing protein</fullName>
    </recommendedName>
</protein>
<dbReference type="Proteomes" id="UP001314205">
    <property type="component" value="Unassembled WGS sequence"/>
</dbReference>
<dbReference type="SUPFAM" id="SSF57756">
    <property type="entry name" value="Retrovirus zinc finger-like domains"/>
    <property type="match status" value="1"/>
</dbReference>
<gene>
    <name evidence="3" type="ORF">PARMNEM_LOCUS14827</name>
</gene>
<accession>A0AAV1LIV8</accession>
<proteinExistence type="predicted"/>
<name>A0AAV1LIV8_9NEOP</name>
<feature type="domain" description="CCHC-type" evidence="2">
    <location>
        <begin position="422"/>
        <end position="438"/>
    </location>
</feature>